<feature type="binding site" evidence="8">
    <location>
        <position position="154"/>
    </location>
    <ligand>
        <name>FAD</name>
        <dbReference type="ChEBI" id="CHEBI:57692"/>
    </ligand>
</feature>
<feature type="binding site" evidence="8">
    <location>
        <begin position="215"/>
        <end position="222"/>
    </location>
    <ligand>
        <name>NAD(+)</name>
        <dbReference type="ChEBI" id="CHEBI:57540"/>
    </ligand>
</feature>
<feature type="disulfide bond" description="Redox-active" evidence="9">
    <location>
        <begin position="80"/>
        <end position="85"/>
    </location>
</feature>
<feature type="domain" description="Pyridine nucleotide-disulphide oxidoreductase dimerisation" evidence="12">
    <location>
        <begin position="382"/>
        <end position="449"/>
    </location>
</feature>
<proteinExistence type="inferred from homology"/>
<dbReference type="PRINTS" id="PR00411">
    <property type="entry name" value="PNDRDTASEI"/>
</dbReference>
<evidence type="ECO:0000313" key="15">
    <source>
        <dbReference type="Proteomes" id="UP000019140"/>
    </source>
</evidence>
<accession>W4M3Z6</accession>
<keyword evidence="4" id="KW-0521">NADP</keyword>
<dbReference type="InterPro" id="IPR001100">
    <property type="entry name" value="Pyr_nuc-diS_OxRdtase"/>
</dbReference>
<feature type="non-terminal residue" evidence="14">
    <location>
        <position position="449"/>
    </location>
</feature>
<dbReference type="Gene3D" id="3.30.390.30">
    <property type="match status" value="1"/>
</dbReference>
<feature type="binding site" evidence="8">
    <location>
        <position position="306"/>
    </location>
    <ligand>
        <name>NAD(+)</name>
        <dbReference type="ChEBI" id="CHEBI:57540"/>
    </ligand>
</feature>
<dbReference type="PRINTS" id="PR00368">
    <property type="entry name" value="FADPNR"/>
</dbReference>
<feature type="binding site" evidence="8">
    <location>
        <position position="89"/>
    </location>
    <ligand>
        <name>FAD</name>
        <dbReference type="ChEBI" id="CHEBI:57692"/>
    </ligand>
</feature>
<dbReference type="InterPro" id="IPR008143">
    <property type="entry name" value="Ala_DH/PNT_CS2"/>
</dbReference>
<name>W4M3Z6_9BACT</name>
<dbReference type="PANTHER" id="PTHR43014">
    <property type="entry name" value="MERCURIC REDUCTASE"/>
    <property type="match status" value="1"/>
</dbReference>
<keyword evidence="3 8" id="KW-0274">FAD</keyword>
<keyword evidence="11" id="KW-0472">Membrane</keyword>
<keyword evidence="7 10" id="KW-0676">Redox-active center</keyword>
<keyword evidence="11" id="KW-0812">Transmembrane</keyword>
<keyword evidence="11" id="KW-1133">Transmembrane helix</keyword>
<dbReference type="PROSITE" id="PS00076">
    <property type="entry name" value="PYRIDINE_REDOX_1"/>
    <property type="match status" value="1"/>
</dbReference>
<comment type="cofactor">
    <cofactor evidence="8">
        <name>FAD</name>
        <dbReference type="ChEBI" id="CHEBI:57692"/>
    </cofactor>
    <text evidence="8">Binds 1 FAD per subunit.</text>
</comment>
<keyword evidence="6" id="KW-1015">Disulfide bond</keyword>
<dbReference type="InterPro" id="IPR012999">
    <property type="entry name" value="Pyr_OxRdtase_I_AS"/>
</dbReference>
<feature type="transmembrane region" description="Helical" evidence="11">
    <location>
        <begin position="43"/>
        <end position="66"/>
    </location>
</feature>
<evidence type="ECO:0000313" key="14">
    <source>
        <dbReference type="EMBL" id="ETX04905.1"/>
    </source>
</evidence>
<evidence type="ECO:0000256" key="10">
    <source>
        <dbReference type="RuleBase" id="RU003691"/>
    </source>
</evidence>
<dbReference type="PIRSF" id="PIRSF000350">
    <property type="entry name" value="Mercury_reductase_MerA"/>
    <property type="match status" value="1"/>
</dbReference>
<evidence type="ECO:0000256" key="5">
    <source>
        <dbReference type="ARBA" id="ARBA00023002"/>
    </source>
</evidence>
<dbReference type="Gene3D" id="3.50.50.60">
    <property type="entry name" value="FAD/NAD(P)-binding domain"/>
    <property type="match status" value="2"/>
</dbReference>
<dbReference type="GO" id="GO:0016668">
    <property type="term" value="F:oxidoreductase activity, acting on a sulfur group of donors, NAD(P) as acceptor"/>
    <property type="evidence" value="ECO:0007669"/>
    <property type="project" value="InterPro"/>
</dbReference>
<feature type="binding site" evidence="8">
    <location>
        <position position="347"/>
    </location>
    <ligand>
        <name>FAD</name>
        <dbReference type="ChEBI" id="CHEBI:57692"/>
    </ligand>
</feature>
<evidence type="ECO:0000256" key="6">
    <source>
        <dbReference type="ARBA" id="ARBA00023157"/>
    </source>
</evidence>
<dbReference type="PANTHER" id="PTHR43014:SF2">
    <property type="entry name" value="MERCURIC REDUCTASE"/>
    <property type="match status" value="1"/>
</dbReference>
<dbReference type="Proteomes" id="UP000019140">
    <property type="component" value="Unassembled WGS sequence"/>
</dbReference>
<dbReference type="GO" id="GO:0003955">
    <property type="term" value="F:NAD(P)H dehydrogenase (quinone) activity"/>
    <property type="evidence" value="ECO:0007669"/>
    <property type="project" value="TreeGrafter"/>
</dbReference>
<keyword evidence="5 10" id="KW-0560">Oxidoreductase</keyword>
<keyword evidence="2 10" id="KW-0285">Flavoprotein</keyword>
<dbReference type="InterPro" id="IPR023753">
    <property type="entry name" value="FAD/NAD-binding_dom"/>
</dbReference>
<dbReference type="InterPro" id="IPR036188">
    <property type="entry name" value="FAD/NAD-bd_sf"/>
</dbReference>
<dbReference type="Pfam" id="PF02852">
    <property type="entry name" value="Pyr_redox_dim"/>
    <property type="match status" value="1"/>
</dbReference>
<comment type="similarity">
    <text evidence="1 10">Belongs to the class-I pyridine nucleotide-disulfide oxidoreductase family.</text>
</comment>
<evidence type="ECO:0000256" key="11">
    <source>
        <dbReference type="SAM" id="Phobius"/>
    </source>
</evidence>
<evidence type="ECO:0000256" key="1">
    <source>
        <dbReference type="ARBA" id="ARBA00007532"/>
    </source>
</evidence>
<reference evidence="14 15" key="1">
    <citation type="journal article" date="2014" name="Nature">
        <title>An environmental bacterial taxon with a large and distinct metabolic repertoire.</title>
        <authorList>
            <person name="Wilson M.C."/>
            <person name="Mori T."/>
            <person name="Ruckert C."/>
            <person name="Uria A.R."/>
            <person name="Helf M.J."/>
            <person name="Takada K."/>
            <person name="Gernert C."/>
            <person name="Steffens U.A."/>
            <person name="Heycke N."/>
            <person name="Schmitt S."/>
            <person name="Rinke C."/>
            <person name="Helfrich E.J."/>
            <person name="Brachmann A.O."/>
            <person name="Gurgui C."/>
            <person name="Wakimoto T."/>
            <person name="Kracht M."/>
            <person name="Crusemann M."/>
            <person name="Hentschel U."/>
            <person name="Abe I."/>
            <person name="Matsunaga S."/>
            <person name="Kalinowski J."/>
            <person name="Takeyama H."/>
            <person name="Piel J."/>
        </authorList>
    </citation>
    <scope>NUCLEOTIDE SEQUENCE [LARGE SCALE GENOMIC DNA]</scope>
    <source>
        <strain evidence="15">TSY2</strain>
    </source>
</reference>
<dbReference type="NCBIfam" id="NF004991">
    <property type="entry name" value="PRK06370.1-3"/>
    <property type="match status" value="1"/>
</dbReference>
<dbReference type="SUPFAM" id="SSF51905">
    <property type="entry name" value="FAD/NAD(P)-binding domain"/>
    <property type="match status" value="1"/>
</dbReference>
<keyword evidence="15" id="KW-1185">Reference proteome</keyword>
<protein>
    <submittedName>
        <fullName evidence="14">Mercuric reductase</fullName>
    </submittedName>
</protein>
<sequence length="449" mass="47530">MHEDVALEAVTAVAIPPDDEHNERLLSHTHPSNWRNPEHQNPYNLVVIGAGTAGLVAAMGAAGLGARVALIEKHLMGGDCLNYGCVPSKGLIRAATARADVQEAGQYGVNVSGDAEADFGAVMARMRRLRADISKNDSVQRFTDAGVDVFLGTGKFTGPRSIEVDGKTLRFAKAVIATGARAAVPPIPGIEEVGYYTNETIFGTIERPPRVGVIGGGPIGCELAQTFQRLGSQVTLFDIIDHILIKEDTDAAAIVHRALLRDGVRTALGVQLQGVACQGDGKVLTYTDADGHTATTVVDAILVAAGRAPNVQGMGLEEAGVVYDPRTGVQVDDRLRTTNPNIYAAGDICSRYQFTHAADFLARTVIANALFKGRQKASALTIPWCTYTEPQIAHVGLTLHQAATDGIAVDTFTQPLDEVDRAILDGATEGFARVHVKKGTDKILGATII</sequence>
<dbReference type="GO" id="GO:0050660">
    <property type="term" value="F:flavin adenine dinucleotide binding"/>
    <property type="evidence" value="ECO:0007669"/>
    <property type="project" value="TreeGrafter"/>
</dbReference>
<dbReference type="InterPro" id="IPR004099">
    <property type="entry name" value="Pyr_nucl-diS_OxRdtase_dimer"/>
</dbReference>
<evidence type="ECO:0000256" key="9">
    <source>
        <dbReference type="PIRSR" id="PIRSR000350-4"/>
    </source>
</evidence>
<dbReference type="PROSITE" id="PS00837">
    <property type="entry name" value="ALADH_PNT_2"/>
    <property type="match status" value="1"/>
</dbReference>
<dbReference type="InterPro" id="IPR016156">
    <property type="entry name" value="FAD/NAD-linked_Rdtase_dimer_sf"/>
</dbReference>
<dbReference type="SUPFAM" id="SSF55424">
    <property type="entry name" value="FAD/NAD-linked reductases, dimerisation (C-terminal) domain"/>
    <property type="match status" value="1"/>
</dbReference>
<organism evidence="14 15">
    <name type="scientific">Candidatus Entotheonella gemina</name>
    <dbReference type="NCBI Taxonomy" id="1429439"/>
    <lineage>
        <taxon>Bacteria</taxon>
        <taxon>Pseudomonadati</taxon>
        <taxon>Nitrospinota/Tectimicrobiota group</taxon>
        <taxon>Candidatus Tectimicrobiota</taxon>
        <taxon>Candidatus Entotheonellia</taxon>
        <taxon>Candidatus Entotheonellales</taxon>
        <taxon>Candidatus Entotheonellaceae</taxon>
        <taxon>Candidatus Entotheonella</taxon>
    </lineage>
</organism>
<evidence type="ECO:0000256" key="7">
    <source>
        <dbReference type="ARBA" id="ARBA00023284"/>
    </source>
</evidence>
<evidence type="ECO:0000256" key="8">
    <source>
        <dbReference type="PIRSR" id="PIRSR000350-3"/>
    </source>
</evidence>
<comment type="caution">
    <text evidence="14">The sequence shown here is derived from an EMBL/GenBank/DDBJ whole genome shotgun (WGS) entry which is preliminary data.</text>
</comment>
<gene>
    <name evidence="14" type="ORF">ETSY2_26095</name>
</gene>
<evidence type="ECO:0000259" key="13">
    <source>
        <dbReference type="Pfam" id="PF07992"/>
    </source>
</evidence>
<evidence type="ECO:0000256" key="4">
    <source>
        <dbReference type="ARBA" id="ARBA00022857"/>
    </source>
</evidence>
<evidence type="ECO:0000259" key="12">
    <source>
        <dbReference type="Pfam" id="PF02852"/>
    </source>
</evidence>
<evidence type="ECO:0000256" key="3">
    <source>
        <dbReference type="ARBA" id="ARBA00022827"/>
    </source>
</evidence>
<dbReference type="EMBL" id="AZHX01001089">
    <property type="protein sequence ID" value="ETX04905.1"/>
    <property type="molecule type" value="Genomic_DNA"/>
</dbReference>
<feature type="domain" description="FAD/NAD(P)-binding" evidence="13">
    <location>
        <begin position="43"/>
        <end position="358"/>
    </location>
</feature>
<dbReference type="Pfam" id="PF07992">
    <property type="entry name" value="Pyr_redox_2"/>
    <property type="match status" value="1"/>
</dbReference>
<dbReference type="HOGENOM" id="CLU_016755_1_0_7"/>
<keyword evidence="8" id="KW-0520">NAD</keyword>
<dbReference type="AlphaFoldDB" id="W4M3Z6"/>
<keyword evidence="8" id="KW-0547">Nucleotide-binding</keyword>
<evidence type="ECO:0000256" key="2">
    <source>
        <dbReference type="ARBA" id="ARBA00022630"/>
    </source>
</evidence>